<accession>A0A379MQ66</accession>
<dbReference type="OrthoDB" id="9785164at2"/>
<evidence type="ECO:0000313" key="5">
    <source>
        <dbReference type="EMBL" id="SUE32977.1"/>
    </source>
</evidence>
<keyword evidence="6" id="KW-1185">Reference proteome</keyword>
<feature type="region of interest" description="Disordered" evidence="3">
    <location>
        <begin position="1"/>
        <end position="55"/>
    </location>
</feature>
<dbReference type="AlphaFoldDB" id="A0A379MQ66"/>
<organism evidence="5 6">
    <name type="scientific">Rikenella microfusus</name>
    <dbReference type="NCBI Taxonomy" id="28139"/>
    <lineage>
        <taxon>Bacteria</taxon>
        <taxon>Pseudomonadati</taxon>
        <taxon>Bacteroidota</taxon>
        <taxon>Bacteroidia</taxon>
        <taxon>Bacteroidales</taxon>
        <taxon>Rikenellaceae</taxon>
        <taxon>Rikenella</taxon>
    </lineage>
</organism>
<evidence type="ECO:0000256" key="3">
    <source>
        <dbReference type="SAM" id="MobiDB-lite"/>
    </source>
</evidence>
<dbReference type="PROSITE" id="PS50977">
    <property type="entry name" value="HTH_TETR_2"/>
    <property type="match status" value="1"/>
</dbReference>
<keyword evidence="1 2" id="KW-0238">DNA-binding</keyword>
<protein>
    <submittedName>
        <fullName evidence="5">Pyrimidine utilization regulatory protein R</fullName>
    </submittedName>
</protein>
<dbReference type="Proteomes" id="UP000255233">
    <property type="component" value="Unassembled WGS sequence"/>
</dbReference>
<sequence>MSTQVKTQQQQPQEADAVNPPKRRPGRPRKTDKPASTEPRGVKSEAARKTRLAAKRAGTSTRELIIASANEIINRTGVVDFRIETLASSLSLSPGNITYHFPKKEDIIAAIWEEYLAVLRDTTEEMITPLLDIKQLFLYFRTAAAKAISYVGVTTYYFGDMGALLRENEAFRRQIERGRELVFAGYDTLVENGYMKPIENPEIKELTFDSQMTMLRWWINHALTKYPEQDLPAVMDKYIALSLLQLVPYLTEAGKRQFASIVNLIK</sequence>
<dbReference type="GO" id="GO:0003677">
    <property type="term" value="F:DNA binding"/>
    <property type="evidence" value="ECO:0007669"/>
    <property type="project" value="UniProtKB-UniRule"/>
</dbReference>
<dbReference type="STRING" id="880526.GCA_000427365_01273"/>
<evidence type="ECO:0000313" key="6">
    <source>
        <dbReference type="Proteomes" id="UP000255233"/>
    </source>
</evidence>
<dbReference type="InterPro" id="IPR009057">
    <property type="entry name" value="Homeodomain-like_sf"/>
</dbReference>
<dbReference type="Gene3D" id="1.10.357.10">
    <property type="entry name" value="Tetracycline Repressor, domain 2"/>
    <property type="match status" value="1"/>
</dbReference>
<gene>
    <name evidence="5" type="ORF">NCTC11190_00165</name>
</gene>
<dbReference type="InterPro" id="IPR001647">
    <property type="entry name" value="HTH_TetR"/>
</dbReference>
<evidence type="ECO:0000259" key="4">
    <source>
        <dbReference type="PROSITE" id="PS50977"/>
    </source>
</evidence>
<evidence type="ECO:0000256" key="1">
    <source>
        <dbReference type="ARBA" id="ARBA00023125"/>
    </source>
</evidence>
<proteinExistence type="predicted"/>
<name>A0A379MQ66_9BACT</name>
<feature type="DNA-binding region" description="H-T-H motif" evidence="2">
    <location>
        <begin position="82"/>
        <end position="101"/>
    </location>
</feature>
<feature type="compositionally biased region" description="Basic and acidic residues" evidence="3">
    <location>
        <begin position="29"/>
        <end position="48"/>
    </location>
</feature>
<feature type="domain" description="HTH tetR-type" evidence="4">
    <location>
        <begin position="59"/>
        <end position="119"/>
    </location>
</feature>
<reference evidence="5 6" key="1">
    <citation type="submission" date="2018-06" db="EMBL/GenBank/DDBJ databases">
        <authorList>
            <consortium name="Pathogen Informatics"/>
            <person name="Doyle S."/>
        </authorList>
    </citation>
    <scope>NUCLEOTIDE SEQUENCE [LARGE SCALE GENOMIC DNA]</scope>
    <source>
        <strain evidence="5 6">NCTC11190</strain>
    </source>
</reference>
<dbReference type="SUPFAM" id="SSF46689">
    <property type="entry name" value="Homeodomain-like"/>
    <property type="match status" value="1"/>
</dbReference>
<dbReference type="RefSeq" id="WP_027290978.1">
    <property type="nucleotide sequence ID" value="NZ_CALVFX010000004.1"/>
</dbReference>
<evidence type="ECO:0000256" key="2">
    <source>
        <dbReference type="PROSITE-ProRule" id="PRU00335"/>
    </source>
</evidence>
<dbReference type="EMBL" id="UGVL01000001">
    <property type="protein sequence ID" value="SUE32977.1"/>
    <property type="molecule type" value="Genomic_DNA"/>
</dbReference>